<reference evidence="3" key="1">
    <citation type="journal article" date="2019" name="Int. J. Syst. Evol. Microbiol.">
        <title>The Global Catalogue of Microorganisms (GCM) 10K type strain sequencing project: providing services to taxonomists for standard genome sequencing and annotation.</title>
        <authorList>
            <consortium name="The Broad Institute Genomics Platform"/>
            <consortium name="The Broad Institute Genome Sequencing Center for Infectious Disease"/>
            <person name="Wu L."/>
            <person name="Ma J."/>
        </authorList>
    </citation>
    <scope>NUCLEOTIDE SEQUENCE [LARGE SCALE GENOMIC DNA]</scope>
    <source>
        <strain evidence="3">JCM 17906</strain>
    </source>
</reference>
<dbReference type="InterPro" id="IPR005180">
    <property type="entry name" value="DUF302"/>
</dbReference>
<evidence type="ECO:0000259" key="1">
    <source>
        <dbReference type="Pfam" id="PF03625"/>
    </source>
</evidence>
<dbReference type="Proteomes" id="UP001501598">
    <property type="component" value="Unassembled WGS sequence"/>
</dbReference>
<keyword evidence="3" id="KW-1185">Reference proteome</keyword>
<organism evidence="2 3">
    <name type="scientific">Pseudonocardia xishanensis</name>
    <dbReference type="NCBI Taxonomy" id="630995"/>
    <lineage>
        <taxon>Bacteria</taxon>
        <taxon>Bacillati</taxon>
        <taxon>Actinomycetota</taxon>
        <taxon>Actinomycetes</taxon>
        <taxon>Pseudonocardiales</taxon>
        <taxon>Pseudonocardiaceae</taxon>
        <taxon>Pseudonocardia</taxon>
    </lineage>
</organism>
<dbReference type="Pfam" id="PF03625">
    <property type="entry name" value="DUF302"/>
    <property type="match status" value="1"/>
</dbReference>
<dbReference type="EMBL" id="BAABGT010000033">
    <property type="protein sequence ID" value="GAA4546747.1"/>
    <property type="molecule type" value="Genomic_DNA"/>
</dbReference>
<dbReference type="SUPFAM" id="SSF103247">
    <property type="entry name" value="TT1751-like"/>
    <property type="match status" value="1"/>
</dbReference>
<feature type="domain" description="DUF302" evidence="1">
    <location>
        <begin position="87"/>
        <end position="138"/>
    </location>
</feature>
<evidence type="ECO:0000313" key="3">
    <source>
        <dbReference type="Proteomes" id="UP001501598"/>
    </source>
</evidence>
<name>A0ABP8RSZ8_9PSEU</name>
<sequence length="178" mass="19754">MNMAPLETVTAVAHEVVRLSIDTGVSFDDFRISYERAVPSFDIDRFSKLGSEQVSWETILAATAENAPHGFIRYWSSDVASLMRLAGDTGSCTTYLMGNHTIAQRMYTHNPAVMLYAPLRTVIHEDGQGICWFSIDQPSTRFASFGNPNITMVGRELDVKLADLLRFLDIPVPPTLAP</sequence>
<gene>
    <name evidence="2" type="ORF">GCM10023175_29600</name>
</gene>
<evidence type="ECO:0000313" key="2">
    <source>
        <dbReference type="EMBL" id="GAA4546747.1"/>
    </source>
</evidence>
<comment type="caution">
    <text evidence="2">The sequence shown here is derived from an EMBL/GenBank/DDBJ whole genome shotgun (WGS) entry which is preliminary data.</text>
</comment>
<protein>
    <recommendedName>
        <fullName evidence="1">DUF302 domain-containing protein</fullName>
    </recommendedName>
</protein>
<accession>A0ABP8RSZ8</accession>
<dbReference type="Gene3D" id="3.30.310.70">
    <property type="entry name" value="TT1751-like domain"/>
    <property type="match status" value="1"/>
</dbReference>
<dbReference type="CDD" id="cd14797">
    <property type="entry name" value="DUF302"/>
    <property type="match status" value="1"/>
</dbReference>
<dbReference type="InterPro" id="IPR035923">
    <property type="entry name" value="TT1751-like_sf"/>
</dbReference>
<proteinExistence type="predicted"/>